<organism evidence="2">
    <name type="scientific">Arundo donax</name>
    <name type="common">Giant reed</name>
    <name type="synonym">Donax arundinaceus</name>
    <dbReference type="NCBI Taxonomy" id="35708"/>
    <lineage>
        <taxon>Eukaryota</taxon>
        <taxon>Viridiplantae</taxon>
        <taxon>Streptophyta</taxon>
        <taxon>Embryophyta</taxon>
        <taxon>Tracheophyta</taxon>
        <taxon>Spermatophyta</taxon>
        <taxon>Magnoliopsida</taxon>
        <taxon>Liliopsida</taxon>
        <taxon>Poales</taxon>
        <taxon>Poaceae</taxon>
        <taxon>PACMAD clade</taxon>
        <taxon>Arundinoideae</taxon>
        <taxon>Arundineae</taxon>
        <taxon>Arundo</taxon>
    </lineage>
</organism>
<name>A0A0A9BD09_ARUDO</name>
<reference evidence="2" key="1">
    <citation type="submission" date="2014-09" db="EMBL/GenBank/DDBJ databases">
        <authorList>
            <person name="Magalhaes I.L.F."/>
            <person name="Oliveira U."/>
            <person name="Santos F.R."/>
            <person name="Vidigal T.H.D.A."/>
            <person name="Brescovit A.D."/>
            <person name="Santos A.J."/>
        </authorList>
    </citation>
    <scope>NUCLEOTIDE SEQUENCE</scope>
    <source>
        <tissue evidence="2">Shoot tissue taken approximately 20 cm above the soil surface</tissue>
    </source>
</reference>
<dbReference type="EMBL" id="GBRH01240723">
    <property type="protein sequence ID" value="JAD57172.1"/>
    <property type="molecule type" value="Transcribed_RNA"/>
</dbReference>
<reference evidence="2" key="2">
    <citation type="journal article" date="2015" name="Data Brief">
        <title>Shoot transcriptome of the giant reed, Arundo donax.</title>
        <authorList>
            <person name="Barrero R.A."/>
            <person name="Guerrero F.D."/>
            <person name="Moolhuijzen P."/>
            <person name="Goolsby J.A."/>
            <person name="Tidwell J."/>
            <person name="Bellgard S.E."/>
            <person name="Bellgard M.I."/>
        </authorList>
    </citation>
    <scope>NUCLEOTIDE SEQUENCE</scope>
    <source>
        <tissue evidence="2">Shoot tissue taken approximately 20 cm above the soil surface</tissue>
    </source>
</reference>
<feature type="signal peptide" evidence="1">
    <location>
        <begin position="1"/>
        <end position="16"/>
    </location>
</feature>
<dbReference type="AlphaFoldDB" id="A0A0A9BD09"/>
<keyword evidence="1" id="KW-0732">Signal</keyword>
<protein>
    <submittedName>
        <fullName evidence="2">Uncharacterized protein</fullName>
    </submittedName>
</protein>
<sequence>MAGCACCIEFLFPVWFEFTSLALSESAMPIVSLSCLVRI</sequence>
<accession>A0A0A9BD09</accession>
<evidence type="ECO:0000256" key="1">
    <source>
        <dbReference type="SAM" id="SignalP"/>
    </source>
</evidence>
<evidence type="ECO:0000313" key="2">
    <source>
        <dbReference type="EMBL" id="JAD57172.1"/>
    </source>
</evidence>
<proteinExistence type="predicted"/>
<feature type="chain" id="PRO_5002044144" evidence="1">
    <location>
        <begin position="17"/>
        <end position="39"/>
    </location>
</feature>